<feature type="domain" description="Myb/SANT-like DNA-binding" evidence="2">
    <location>
        <begin position="20"/>
        <end position="104"/>
    </location>
</feature>
<organism evidence="3 4">
    <name type="scientific">Drosophila pseudoobscura pseudoobscura</name>
    <name type="common">Fruit fly</name>
    <dbReference type="NCBI Taxonomy" id="46245"/>
    <lineage>
        <taxon>Eukaryota</taxon>
        <taxon>Metazoa</taxon>
        <taxon>Ecdysozoa</taxon>
        <taxon>Arthropoda</taxon>
        <taxon>Hexapoda</taxon>
        <taxon>Insecta</taxon>
        <taxon>Pterygota</taxon>
        <taxon>Neoptera</taxon>
        <taxon>Endopterygota</taxon>
        <taxon>Diptera</taxon>
        <taxon>Brachycera</taxon>
        <taxon>Muscomorpha</taxon>
        <taxon>Ephydroidea</taxon>
        <taxon>Drosophilidae</taxon>
        <taxon>Drosophila</taxon>
        <taxon>Sophophora</taxon>
    </lineage>
</organism>
<keyword evidence="3" id="KW-1185">Reference proteome</keyword>
<evidence type="ECO:0000259" key="2">
    <source>
        <dbReference type="Pfam" id="PF13837"/>
    </source>
</evidence>
<dbReference type="ExpressionAtlas" id="A0A6I8VAA0">
    <property type="expression patterns" value="baseline"/>
</dbReference>
<protein>
    <submittedName>
        <fullName evidence="4">Uncharacterized protein isoform X2</fullName>
    </submittedName>
</protein>
<dbReference type="AlphaFoldDB" id="A0A6I8VAA0"/>
<dbReference type="Gene3D" id="1.10.10.60">
    <property type="entry name" value="Homeodomain-like"/>
    <property type="match status" value="1"/>
</dbReference>
<dbReference type="Proteomes" id="UP000001819">
    <property type="component" value="Chromosome 2"/>
</dbReference>
<dbReference type="RefSeq" id="XP_015037045.2">
    <property type="nucleotide sequence ID" value="XM_015181559.2"/>
</dbReference>
<dbReference type="PANTHER" id="PTHR47595">
    <property type="entry name" value="HEAT SHOCK 70 KDA PROTEIN 14"/>
    <property type="match status" value="1"/>
</dbReference>
<accession>A0A6I8VAA0</accession>
<dbReference type="InterPro" id="IPR044822">
    <property type="entry name" value="Myb_DNA-bind_4"/>
</dbReference>
<evidence type="ECO:0000313" key="3">
    <source>
        <dbReference type="Proteomes" id="UP000001819"/>
    </source>
</evidence>
<dbReference type="PANTHER" id="PTHR47595:SF1">
    <property type="entry name" value="MYB_SANT-LIKE DNA-BINDING DOMAIN-CONTAINING PROTEIN"/>
    <property type="match status" value="1"/>
</dbReference>
<name>A0A6I8VAA0_DROPS</name>
<feature type="region of interest" description="Disordered" evidence="1">
    <location>
        <begin position="126"/>
        <end position="165"/>
    </location>
</feature>
<proteinExistence type="predicted"/>
<evidence type="ECO:0000313" key="4">
    <source>
        <dbReference type="RefSeq" id="XP_015037045.2"/>
    </source>
</evidence>
<evidence type="ECO:0000256" key="1">
    <source>
        <dbReference type="SAM" id="MobiDB-lite"/>
    </source>
</evidence>
<reference evidence="4" key="2">
    <citation type="submission" date="2025-08" db="UniProtKB">
        <authorList>
            <consortium name="RefSeq"/>
        </authorList>
    </citation>
    <scope>IDENTIFICATION</scope>
    <source>
        <strain evidence="4">MV-25-SWS-2005</strain>
        <tissue evidence="4">Whole body</tissue>
    </source>
</reference>
<dbReference type="Pfam" id="PF13837">
    <property type="entry name" value="Myb_DNA-bind_4"/>
    <property type="match status" value="1"/>
</dbReference>
<feature type="compositionally biased region" description="Acidic residues" evidence="1">
    <location>
        <begin position="128"/>
        <end position="138"/>
    </location>
</feature>
<reference evidence="3" key="1">
    <citation type="submission" date="2024-06" db="UniProtKB">
        <authorList>
            <consortium name="RefSeq"/>
        </authorList>
    </citation>
    <scope>NUCLEOTIDE SEQUENCE [LARGE SCALE GENOMIC DNA]</scope>
    <source>
        <strain evidence="3">MV2-25</strain>
    </source>
</reference>
<sequence>MLGFFFLMEQSNCVQSNDERMWNSNTTQLLLRMLLDRIQNFKNPMKKKREVWQSIVLEMAEHGYYDLTPEQLDRKFRNLKKTYEKIKRNNRFSKWEYFDKMDAILGNKPVVSQSKKRPNTEIVYLNEQPEDQNVEDDASNSASTSSKHFKTEPEQNWEYSPIADNSNMNDMEECSWSLSNCSIPKKSPSHGTTSNFSDIVNVLQDLVKQATEVKEKPPFKNMEVLTYWDFLLNDMPPAVARDARHKVTNLLQNYVSANQKKTS</sequence>
<gene>
    <name evidence="4" type="primary">LOC13036320</name>
</gene>